<dbReference type="Proteomes" id="UP000007879">
    <property type="component" value="Unassembled WGS sequence"/>
</dbReference>
<name>A0A1X7VPF7_AMPQE</name>
<dbReference type="Gene3D" id="3.40.50.150">
    <property type="entry name" value="Vaccinia Virus protein VP39"/>
    <property type="match status" value="1"/>
</dbReference>
<organism evidence="2">
    <name type="scientific">Amphimedon queenslandica</name>
    <name type="common">Sponge</name>
    <dbReference type="NCBI Taxonomy" id="400682"/>
    <lineage>
        <taxon>Eukaryota</taxon>
        <taxon>Metazoa</taxon>
        <taxon>Porifera</taxon>
        <taxon>Demospongiae</taxon>
        <taxon>Heteroscleromorpha</taxon>
        <taxon>Haplosclerida</taxon>
        <taxon>Niphatidae</taxon>
        <taxon>Amphimedon</taxon>
    </lineage>
</organism>
<dbReference type="AlphaFoldDB" id="A0A1X7VPF7"/>
<dbReference type="Pfam" id="PF13847">
    <property type="entry name" value="Methyltransf_31"/>
    <property type="match status" value="1"/>
</dbReference>
<accession>A0A1X7VPF7</accession>
<dbReference type="EnsemblMetazoa" id="XM_011411444.1">
    <property type="protein sequence ID" value="XP_011409746.1"/>
    <property type="gene ID" value="LOC105316508"/>
</dbReference>
<keyword evidence="3" id="KW-1185">Reference proteome</keyword>
<dbReference type="PANTHER" id="PTHR43591">
    <property type="entry name" value="METHYLTRANSFERASE"/>
    <property type="match status" value="1"/>
</dbReference>
<evidence type="ECO:0000313" key="3">
    <source>
        <dbReference type="Proteomes" id="UP000007879"/>
    </source>
</evidence>
<protein>
    <recommendedName>
        <fullName evidence="1">Methyltransferase domain-containing protein</fullName>
    </recommendedName>
</protein>
<dbReference type="eggNOG" id="KOG1541">
    <property type="taxonomic scope" value="Eukaryota"/>
</dbReference>
<dbReference type="EnsemblMetazoa" id="Aqu2.1.41273_001">
    <property type="protein sequence ID" value="Aqu2.1.41273_001"/>
    <property type="gene ID" value="Aqu2.1.41273"/>
</dbReference>
<proteinExistence type="predicted"/>
<feature type="domain" description="Methyltransferase" evidence="1">
    <location>
        <begin position="72"/>
        <end position="185"/>
    </location>
</feature>
<gene>
    <name evidence="2" type="primary">105316508</name>
</gene>
<dbReference type="PANTHER" id="PTHR43591:SF110">
    <property type="entry name" value="RHODANESE DOMAIN-CONTAINING PROTEIN"/>
    <property type="match status" value="1"/>
</dbReference>
<dbReference type="InterPro" id="IPR029063">
    <property type="entry name" value="SAM-dependent_MTases_sf"/>
</dbReference>
<dbReference type="CDD" id="cd02440">
    <property type="entry name" value="AdoMet_MTases"/>
    <property type="match status" value="1"/>
</dbReference>
<dbReference type="SUPFAM" id="SSF53335">
    <property type="entry name" value="S-adenosyl-L-methionine-dependent methyltransferases"/>
    <property type="match status" value="1"/>
</dbReference>
<dbReference type="STRING" id="400682.A0A1X7VPF7"/>
<evidence type="ECO:0000259" key="1">
    <source>
        <dbReference type="Pfam" id="PF13847"/>
    </source>
</evidence>
<dbReference type="InterPro" id="IPR025714">
    <property type="entry name" value="Methyltranfer_dom"/>
</dbReference>
<dbReference type="InParanoid" id="A0A1X7VPF7"/>
<reference evidence="3" key="1">
    <citation type="journal article" date="2010" name="Nature">
        <title>The Amphimedon queenslandica genome and the evolution of animal complexity.</title>
        <authorList>
            <person name="Srivastava M."/>
            <person name="Simakov O."/>
            <person name="Chapman J."/>
            <person name="Fahey B."/>
            <person name="Gauthier M.E."/>
            <person name="Mitros T."/>
            <person name="Richards G.S."/>
            <person name="Conaco C."/>
            <person name="Dacre M."/>
            <person name="Hellsten U."/>
            <person name="Larroux C."/>
            <person name="Putnam N.H."/>
            <person name="Stanke M."/>
            <person name="Adamska M."/>
            <person name="Darling A."/>
            <person name="Degnan S.M."/>
            <person name="Oakley T.H."/>
            <person name="Plachetzki D.C."/>
            <person name="Zhai Y."/>
            <person name="Adamski M."/>
            <person name="Calcino A."/>
            <person name="Cummins S.F."/>
            <person name="Goodstein D.M."/>
            <person name="Harris C."/>
            <person name="Jackson D.J."/>
            <person name="Leys S.P."/>
            <person name="Shu S."/>
            <person name="Woodcroft B.J."/>
            <person name="Vervoort M."/>
            <person name="Kosik K.S."/>
            <person name="Manning G."/>
            <person name="Degnan B.M."/>
            <person name="Rokhsar D.S."/>
        </authorList>
    </citation>
    <scope>NUCLEOTIDE SEQUENCE [LARGE SCALE GENOMIC DNA]</scope>
</reference>
<sequence length="221" mass="24770">MSAAATLTFEEVKTRIRATEKDGGPTTYRDLAPGYEAVFEQVEWAAPQSIVTKWMEHYSPESLQAQAASGRKHRILDAGCGTGLVGEYMSTVVQMDNVELYGGDITPEMIEQAKMKKNAGYMDFKIINLKKELPYEEEYFDSIVSSGVFYVAHCGPDCLPNIFRVLKKGGILVTTSRKAFYEETKEGWDKYIRESNCTLLEAVDIPYHTLAKGISLVIKKN</sequence>
<dbReference type="KEGG" id="aqu:105316508"/>
<evidence type="ECO:0000313" key="2">
    <source>
        <dbReference type="EnsemblMetazoa" id="Aqu2.1.41273_001"/>
    </source>
</evidence>
<dbReference type="OrthoDB" id="2019266at2759"/>
<reference evidence="2" key="2">
    <citation type="submission" date="2017-05" db="UniProtKB">
        <authorList>
            <consortium name="EnsemblMetazoa"/>
        </authorList>
    </citation>
    <scope>IDENTIFICATION</scope>
</reference>